<proteinExistence type="predicted"/>
<reference evidence="3" key="1">
    <citation type="submission" date="2021-01" db="EMBL/GenBank/DDBJ databases">
        <authorList>
            <person name="Corre E."/>
            <person name="Pelletier E."/>
            <person name="Niang G."/>
            <person name="Scheremetjew M."/>
            <person name="Finn R."/>
            <person name="Kale V."/>
            <person name="Holt S."/>
            <person name="Cochrane G."/>
            <person name="Meng A."/>
            <person name="Brown T."/>
            <person name="Cohen L."/>
        </authorList>
    </citation>
    <scope>NUCLEOTIDE SEQUENCE</scope>
    <source>
        <strain evidence="3">SPMC142</strain>
    </source>
</reference>
<feature type="coiled-coil region" evidence="1">
    <location>
        <begin position="51"/>
        <end position="78"/>
    </location>
</feature>
<protein>
    <submittedName>
        <fullName evidence="3">Uncharacterized protein</fullName>
    </submittedName>
</protein>
<keyword evidence="2" id="KW-1133">Transmembrane helix</keyword>
<evidence type="ECO:0000256" key="2">
    <source>
        <dbReference type="SAM" id="Phobius"/>
    </source>
</evidence>
<keyword evidence="2" id="KW-0472">Membrane</keyword>
<evidence type="ECO:0000313" key="3">
    <source>
        <dbReference type="EMBL" id="CAE0599345.1"/>
    </source>
</evidence>
<gene>
    <name evidence="3" type="ORF">SACU0126_LOCUS32636</name>
</gene>
<keyword evidence="1" id="KW-0175">Coiled coil</keyword>
<accession>A0A7S3X8T9</accession>
<dbReference type="EMBL" id="HBIQ01102637">
    <property type="protein sequence ID" value="CAE0599345.1"/>
    <property type="molecule type" value="Transcribed_RNA"/>
</dbReference>
<organism evidence="3">
    <name type="scientific">Strombidinopsis acuminata</name>
    <dbReference type="NCBI Taxonomy" id="141414"/>
    <lineage>
        <taxon>Eukaryota</taxon>
        <taxon>Sar</taxon>
        <taxon>Alveolata</taxon>
        <taxon>Ciliophora</taxon>
        <taxon>Intramacronucleata</taxon>
        <taxon>Spirotrichea</taxon>
        <taxon>Choreotrichia</taxon>
        <taxon>Choreotrichida</taxon>
        <taxon>Strombidinopsidae</taxon>
        <taxon>Strombidinopsis</taxon>
    </lineage>
</organism>
<feature type="transmembrane region" description="Helical" evidence="2">
    <location>
        <begin position="98"/>
        <end position="117"/>
    </location>
</feature>
<keyword evidence="2" id="KW-0812">Transmembrane</keyword>
<evidence type="ECO:0000256" key="1">
    <source>
        <dbReference type="SAM" id="Coils"/>
    </source>
</evidence>
<sequence length="210" mass="23503">MVEPLDAQGLEVSLSDWEPDDFSRSLGHSDFGADSMISNGSEVLDSIIEGYEKYKVQVELLRACLKEAELERDDARRKAAAAIPQPSQPPPEQVRSPLWHFIVLLGMVVLVAGAGTYHQHRQVIHYRSVVENLQEEHSELQAMYKHVASANSTCHEQLDREIQQCSTATFFSPSAYGIGPIQVVMTMADFIIQTGRRFLRPRHVGKIAMA</sequence>
<dbReference type="AlphaFoldDB" id="A0A7S3X8T9"/>
<name>A0A7S3X8T9_9SPIT</name>